<gene>
    <name evidence="5" type="ORF">H6G74_15530</name>
</gene>
<evidence type="ECO:0000313" key="5">
    <source>
        <dbReference type="EMBL" id="MBD2595728.1"/>
    </source>
</evidence>
<dbReference type="InterPro" id="IPR011010">
    <property type="entry name" value="DNA_brk_join_enz"/>
</dbReference>
<dbReference type="PROSITE" id="PS51898">
    <property type="entry name" value="TYR_RECOMBINASE"/>
    <property type="match status" value="1"/>
</dbReference>
<keyword evidence="2" id="KW-0238">DNA-binding</keyword>
<comment type="caution">
    <text evidence="5">The sequence shown here is derived from an EMBL/GenBank/DDBJ whole genome shotgun (WGS) entry which is preliminary data.</text>
</comment>
<evidence type="ECO:0000256" key="2">
    <source>
        <dbReference type="ARBA" id="ARBA00023125"/>
    </source>
</evidence>
<organism evidence="5 6">
    <name type="scientific">Nostoc spongiaeforme FACHB-130</name>
    <dbReference type="NCBI Taxonomy" id="1357510"/>
    <lineage>
        <taxon>Bacteria</taxon>
        <taxon>Bacillati</taxon>
        <taxon>Cyanobacteriota</taxon>
        <taxon>Cyanophyceae</taxon>
        <taxon>Nostocales</taxon>
        <taxon>Nostocaceae</taxon>
        <taxon>Nostoc</taxon>
    </lineage>
</organism>
<dbReference type="PANTHER" id="PTHR30349:SF41">
    <property type="entry name" value="INTEGRASE_RECOMBINASE PROTEIN MJ0367-RELATED"/>
    <property type="match status" value="1"/>
</dbReference>
<dbReference type="SUPFAM" id="SSF56349">
    <property type="entry name" value="DNA breaking-rejoining enzymes"/>
    <property type="match status" value="1"/>
</dbReference>
<dbReference type="CDD" id="cd01189">
    <property type="entry name" value="INT_ICEBs1_C_like"/>
    <property type="match status" value="1"/>
</dbReference>
<dbReference type="RefSeq" id="WP_190968518.1">
    <property type="nucleotide sequence ID" value="NZ_JACJTB010000019.1"/>
</dbReference>
<dbReference type="Gene3D" id="1.10.443.10">
    <property type="entry name" value="Intergrase catalytic core"/>
    <property type="match status" value="1"/>
</dbReference>
<sequence>MREIKPVNNNGSIQLKFSFGGKRYSFNPIPGSHYDDKRDIATAKAIATQIQNDILAGHFDSSLNRYRLEPKATTKAQPKTLLELWDAWVESLELSPATQANHYKWVRRMIAKANPGLTDTNWLTQANIAPKTYRNRLSMIKACGKWAVTKGWLEVNPYESLKPQKDNPKEIKPFTQTEIRAILAGFDELAPHYSPFVRFLMATGVRTSEAIGLLWGHVDFDRSEIIIKESLPKDLTGNGYRRVRKETKTGNIRYLPMSLELQALLLFLRPSKVNPDTLVFTTPQGCIIDADNFRCRQWAKVLKAQGIPYRKPYTTRHTMASHAIDQGIPITGVAYLLGHSDNTMVMRNYGHMINRPNLPSVPI</sequence>
<dbReference type="InterPro" id="IPR010998">
    <property type="entry name" value="Integrase_recombinase_N"/>
</dbReference>
<dbReference type="InterPro" id="IPR013762">
    <property type="entry name" value="Integrase-like_cat_sf"/>
</dbReference>
<evidence type="ECO:0000256" key="1">
    <source>
        <dbReference type="ARBA" id="ARBA00008857"/>
    </source>
</evidence>
<keyword evidence="3" id="KW-0233">DNA recombination</keyword>
<name>A0ABR8FXA2_9NOSO</name>
<feature type="domain" description="Tyr recombinase" evidence="4">
    <location>
        <begin position="169"/>
        <end position="363"/>
    </location>
</feature>
<proteinExistence type="inferred from homology"/>
<protein>
    <submittedName>
        <fullName evidence="5">Site-specific integrase</fullName>
    </submittedName>
</protein>
<evidence type="ECO:0000256" key="3">
    <source>
        <dbReference type="ARBA" id="ARBA00023172"/>
    </source>
</evidence>
<dbReference type="Proteomes" id="UP000603457">
    <property type="component" value="Unassembled WGS sequence"/>
</dbReference>
<accession>A0ABR8FXA2</accession>
<evidence type="ECO:0000313" key="6">
    <source>
        <dbReference type="Proteomes" id="UP000603457"/>
    </source>
</evidence>
<dbReference type="InterPro" id="IPR050090">
    <property type="entry name" value="Tyrosine_recombinase_XerCD"/>
</dbReference>
<reference evidence="5 6" key="1">
    <citation type="journal article" date="2020" name="ISME J.">
        <title>Comparative genomics reveals insights into cyanobacterial evolution and habitat adaptation.</title>
        <authorList>
            <person name="Chen M.Y."/>
            <person name="Teng W.K."/>
            <person name="Zhao L."/>
            <person name="Hu C.X."/>
            <person name="Zhou Y.K."/>
            <person name="Han B.P."/>
            <person name="Song L.R."/>
            <person name="Shu W.S."/>
        </authorList>
    </citation>
    <scope>NUCLEOTIDE SEQUENCE [LARGE SCALE GENOMIC DNA]</scope>
    <source>
        <strain evidence="5 6">FACHB-130</strain>
    </source>
</reference>
<keyword evidence="6" id="KW-1185">Reference proteome</keyword>
<dbReference type="InterPro" id="IPR002104">
    <property type="entry name" value="Integrase_catalytic"/>
</dbReference>
<evidence type="ECO:0000259" key="4">
    <source>
        <dbReference type="PROSITE" id="PS51898"/>
    </source>
</evidence>
<dbReference type="Gene3D" id="1.10.150.130">
    <property type="match status" value="1"/>
</dbReference>
<dbReference type="Pfam" id="PF00589">
    <property type="entry name" value="Phage_integrase"/>
    <property type="match status" value="1"/>
</dbReference>
<comment type="similarity">
    <text evidence="1">Belongs to the 'phage' integrase family.</text>
</comment>
<dbReference type="EMBL" id="JACJTB010000019">
    <property type="protein sequence ID" value="MBD2595728.1"/>
    <property type="molecule type" value="Genomic_DNA"/>
</dbReference>
<dbReference type="PANTHER" id="PTHR30349">
    <property type="entry name" value="PHAGE INTEGRASE-RELATED"/>
    <property type="match status" value="1"/>
</dbReference>